<dbReference type="SUPFAM" id="SSF46626">
    <property type="entry name" value="Cytochrome c"/>
    <property type="match status" value="2"/>
</dbReference>
<evidence type="ECO:0000256" key="3">
    <source>
        <dbReference type="ARBA" id="ARBA00023004"/>
    </source>
</evidence>
<dbReference type="GO" id="GO:0004130">
    <property type="term" value="F:cytochrome-c peroxidase activity"/>
    <property type="evidence" value="ECO:0007669"/>
    <property type="project" value="TreeGrafter"/>
</dbReference>
<dbReference type="HOGENOM" id="CLU_045790_0_0_7"/>
<dbReference type="InterPro" id="IPR036909">
    <property type="entry name" value="Cyt_c-like_dom_sf"/>
</dbReference>
<evidence type="ECO:0000313" key="9">
    <source>
        <dbReference type="Proteomes" id="UP000002139"/>
    </source>
</evidence>
<organism evidence="8 9">
    <name type="scientific">Sorangium cellulosum (strain So ce56)</name>
    <name type="common">Polyangium cellulosum (strain So ce56)</name>
    <dbReference type="NCBI Taxonomy" id="448385"/>
    <lineage>
        <taxon>Bacteria</taxon>
        <taxon>Pseudomonadati</taxon>
        <taxon>Myxococcota</taxon>
        <taxon>Polyangia</taxon>
        <taxon>Polyangiales</taxon>
        <taxon>Polyangiaceae</taxon>
        <taxon>Sorangium</taxon>
    </lineage>
</organism>
<feature type="region of interest" description="Disordered" evidence="5">
    <location>
        <begin position="210"/>
        <end position="231"/>
    </location>
</feature>
<gene>
    <name evidence="8" type="ordered locus">sce5416</name>
</gene>
<dbReference type="GO" id="GO:0046872">
    <property type="term" value="F:metal ion binding"/>
    <property type="evidence" value="ECO:0007669"/>
    <property type="project" value="UniProtKB-KW"/>
</dbReference>
<evidence type="ECO:0000256" key="5">
    <source>
        <dbReference type="SAM" id="MobiDB-lite"/>
    </source>
</evidence>
<evidence type="ECO:0000313" key="8">
    <source>
        <dbReference type="EMBL" id="CAN95579.1"/>
    </source>
</evidence>
<proteinExistence type="predicted"/>
<dbReference type="eggNOG" id="COG1858">
    <property type="taxonomic scope" value="Bacteria"/>
</dbReference>
<feature type="signal peptide" evidence="6">
    <location>
        <begin position="1"/>
        <end position="25"/>
    </location>
</feature>
<dbReference type="InterPro" id="IPR051395">
    <property type="entry name" value="Cytochrome_c_Peroxidase/MauG"/>
</dbReference>
<evidence type="ECO:0000259" key="7">
    <source>
        <dbReference type="PROSITE" id="PS51007"/>
    </source>
</evidence>
<name>A9FY39_SORC5</name>
<evidence type="ECO:0000256" key="1">
    <source>
        <dbReference type="ARBA" id="ARBA00022617"/>
    </source>
</evidence>
<dbReference type="EMBL" id="AM746676">
    <property type="protein sequence ID" value="CAN95579.1"/>
    <property type="molecule type" value="Genomic_DNA"/>
</dbReference>
<dbReference type="AlphaFoldDB" id="A9FY39"/>
<dbReference type="KEGG" id="scl:sce5416"/>
<keyword evidence="1 4" id="KW-0349">Heme</keyword>
<reference evidence="8 9" key="1">
    <citation type="journal article" date="2007" name="Nat. Biotechnol.">
        <title>Complete genome sequence of the myxobacterium Sorangium cellulosum.</title>
        <authorList>
            <person name="Schneiker S."/>
            <person name="Perlova O."/>
            <person name="Kaiser O."/>
            <person name="Gerth K."/>
            <person name="Alici A."/>
            <person name="Altmeyer M.O."/>
            <person name="Bartels D."/>
            <person name="Bekel T."/>
            <person name="Beyer S."/>
            <person name="Bode E."/>
            <person name="Bode H.B."/>
            <person name="Bolten C.J."/>
            <person name="Choudhuri J.V."/>
            <person name="Doss S."/>
            <person name="Elnakady Y.A."/>
            <person name="Frank B."/>
            <person name="Gaigalat L."/>
            <person name="Goesmann A."/>
            <person name="Groeger C."/>
            <person name="Gross F."/>
            <person name="Jelsbak L."/>
            <person name="Jelsbak L."/>
            <person name="Kalinowski J."/>
            <person name="Kegler C."/>
            <person name="Knauber T."/>
            <person name="Konietzny S."/>
            <person name="Kopp M."/>
            <person name="Krause L."/>
            <person name="Krug D."/>
            <person name="Linke B."/>
            <person name="Mahmud T."/>
            <person name="Martinez-Arias R."/>
            <person name="McHardy A.C."/>
            <person name="Merai M."/>
            <person name="Meyer F."/>
            <person name="Mormann S."/>
            <person name="Munoz-Dorado J."/>
            <person name="Perez J."/>
            <person name="Pradella S."/>
            <person name="Rachid S."/>
            <person name="Raddatz G."/>
            <person name="Rosenau F."/>
            <person name="Rueckert C."/>
            <person name="Sasse F."/>
            <person name="Scharfe M."/>
            <person name="Schuster S.C."/>
            <person name="Suen G."/>
            <person name="Treuner-Lange A."/>
            <person name="Velicer G.J."/>
            <person name="Vorholter F.-J."/>
            <person name="Weissman K.J."/>
            <person name="Welch R.D."/>
            <person name="Wenzel S.C."/>
            <person name="Whitworth D.E."/>
            <person name="Wilhelm S."/>
            <person name="Wittmann C."/>
            <person name="Bloecker H."/>
            <person name="Puehler A."/>
            <person name="Mueller R."/>
        </authorList>
    </citation>
    <scope>NUCLEOTIDE SEQUENCE [LARGE SCALE GENOMIC DNA]</scope>
    <source>
        <strain evidence="9">So ce56</strain>
    </source>
</reference>
<keyword evidence="2 4" id="KW-0479">Metal-binding</keyword>
<evidence type="ECO:0000256" key="2">
    <source>
        <dbReference type="ARBA" id="ARBA00022723"/>
    </source>
</evidence>
<dbReference type="GO" id="GO:0020037">
    <property type="term" value="F:heme binding"/>
    <property type="evidence" value="ECO:0007669"/>
    <property type="project" value="InterPro"/>
</dbReference>
<dbReference type="OrthoDB" id="9805202at2"/>
<keyword evidence="6" id="KW-0732">Signal</keyword>
<evidence type="ECO:0000256" key="6">
    <source>
        <dbReference type="SAM" id="SignalP"/>
    </source>
</evidence>
<dbReference type="RefSeq" id="WP_012238047.1">
    <property type="nucleotide sequence ID" value="NC_010162.1"/>
</dbReference>
<dbReference type="InterPro" id="IPR009056">
    <property type="entry name" value="Cyt_c-like_dom"/>
</dbReference>
<accession>A9FY39</accession>
<feature type="compositionally biased region" description="Basic and acidic residues" evidence="5">
    <location>
        <begin position="218"/>
        <end position="227"/>
    </location>
</feature>
<dbReference type="PROSITE" id="PS51007">
    <property type="entry name" value="CYTC"/>
    <property type="match status" value="2"/>
</dbReference>
<feature type="domain" description="Cytochrome c" evidence="7">
    <location>
        <begin position="225"/>
        <end position="414"/>
    </location>
</feature>
<dbReference type="PANTHER" id="PTHR30600">
    <property type="entry name" value="CYTOCHROME C PEROXIDASE-RELATED"/>
    <property type="match status" value="1"/>
</dbReference>
<evidence type="ECO:0000256" key="4">
    <source>
        <dbReference type="PROSITE-ProRule" id="PRU00433"/>
    </source>
</evidence>
<dbReference type="Gene3D" id="1.10.760.10">
    <property type="entry name" value="Cytochrome c-like domain"/>
    <property type="match status" value="2"/>
</dbReference>
<dbReference type="Proteomes" id="UP000002139">
    <property type="component" value="Chromosome"/>
</dbReference>
<dbReference type="GO" id="GO:0009055">
    <property type="term" value="F:electron transfer activity"/>
    <property type="evidence" value="ECO:0007669"/>
    <property type="project" value="InterPro"/>
</dbReference>
<feature type="domain" description="Cytochrome c" evidence="7">
    <location>
        <begin position="47"/>
        <end position="181"/>
    </location>
</feature>
<keyword evidence="3 4" id="KW-0408">Iron</keyword>
<protein>
    <submittedName>
        <fullName evidence="8">Sorangium cellulosum 'So ce 56' complete genome</fullName>
    </submittedName>
</protein>
<dbReference type="STRING" id="448385.sce5416"/>
<sequence>MNHTFNSHQGMFMACLFLLIPLLGAAGCAGQEEWGSDELVAVAAQAHRVQSGEQLFERATFGGNGRRCVTCHSEETGTISPADVQARYAANPNDPLFRPIDSDDGVGDSYTRLLNEATIRFEFPLPPNVWIYDDPAATSVTIFRGVPSVKNSPALDPLITFDAREPDLETQAANAILAHFEPTVTPTRRQLEKIADYERTLFSSRELRRYAHGGPEPELPRGHTRSEKRGRKHFLPNGVCGQCHSGPMLNTSSEQFPFGAFTRITGVLTGFSGEVLGTSEVRPTPNPMHRYAMACPSDGSSLLCSNPDLFFPLIAVYQPRLENGVLSMLAADPGSALVLGTLDVLGDGKTTSLWGINETAPYFHDNSAPTLEDVIHHYKLAFEAAPILAAPILGGRATLTAQEQADMVAYLKLL</sequence>
<feature type="chain" id="PRO_5002737893" evidence="6">
    <location>
        <begin position="26"/>
        <end position="414"/>
    </location>
</feature>
<keyword evidence="9" id="KW-1185">Reference proteome</keyword>